<evidence type="ECO:0000313" key="3">
    <source>
        <dbReference type="Proteomes" id="UP000024635"/>
    </source>
</evidence>
<dbReference type="InterPro" id="IPR007669">
    <property type="entry name" value="Chst-1-like"/>
</dbReference>
<dbReference type="InterPro" id="IPR005331">
    <property type="entry name" value="Sulfotransferase"/>
</dbReference>
<reference evidence="3" key="1">
    <citation type="journal article" date="2015" name="Nat. Genet.">
        <title>The genome and transcriptome of the zoonotic hookworm Ancylostoma ceylanicum identify infection-specific gene families.</title>
        <authorList>
            <person name="Schwarz E.M."/>
            <person name="Hu Y."/>
            <person name="Antoshechkin I."/>
            <person name="Miller M.M."/>
            <person name="Sternberg P.W."/>
            <person name="Aroian R.V."/>
        </authorList>
    </citation>
    <scope>NUCLEOTIDE SEQUENCE</scope>
    <source>
        <strain evidence="3">HY135</strain>
    </source>
</reference>
<dbReference type="GO" id="GO:0047756">
    <property type="term" value="F:chondroitin 4-sulfotransferase activity"/>
    <property type="evidence" value="ECO:0007669"/>
    <property type="project" value="InterPro"/>
</dbReference>
<dbReference type="GO" id="GO:0016020">
    <property type="term" value="C:membrane"/>
    <property type="evidence" value="ECO:0007669"/>
    <property type="project" value="InterPro"/>
</dbReference>
<dbReference type="PANTHER" id="PTHR22900:SF9">
    <property type="entry name" value="CARBOHYDRATE SULFOTRANSFERASE-RELATED"/>
    <property type="match status" value="1"/>
</dbReference>
<keyword evidence="3" id="KW-1185">Reference proteome</keyword>
<keyword evidence="1" id="KW-0472">Membrane</keyword>
<dbReference type="OrthoDB" id="408912at2759"/>
<dbReference type="Proteomes" id="UP000024635">
    <property type="component" value="Unassembled WGS sequence"/>
</dbReference>
<dbReference type="STRING" id="53326.A0A016U5C6"/>
<proteinExistence type="predicted"/>
<dbReference type="PANTHER" id="PTHR22900">
    <property type="entry name" value="PROTEIN CBG14245-RELATED"/>
    <property type="match status" value="1"/>
</dbReference>
<keyword evidence="1" id="KW-0812">Transmembrane</keyword>
<evidence type="ECO:0000313" key="2">
    <source>
        <dbReference type="EMBL" id="EYC10370.1"/>
    </source>
</evidence>
<sequence length="234" mass="27593">MCSQLFSATIVIVIISYFCYCVYNTETHEYKECAISEYRDIKQPSSIDGNRLISEKINGSDLLPPFVRFREFFLVAPKYNLATCIIEKVMSTFRNAMFCYLNRKFLFEKHVHGLNNVSWEHELCNYKRNYRKSSLKDALISLGSQPVIFAVIRNPLDRFLSGFVDKCMIEQRPNKCFGCERDLKCFLVELKELLFSYQADPNNKTLSDDDIYYMHHFAPMSWYIYKQPSWTSEV</sequence>
<dbReference type="GO" id="GO:1902884">
    <property type="term" value="P:positive regulation of response to oxidative stress"/>
    <property type="evidence" value="ECO:0007669"/>
    <property type="project" value="InterPro"/>
</dbReference>
<feature type="transmembrane region" description="Helical" evidence="1">
    <location>
        <begin position="6"/>
        <end position="23"/>
    </location>
</feature>
<keyword evidence="1" id="KW-1133">Transmembrane helix</keyword>
<protein>
    <recommendedName>
        <fullName evidence="4">Sulfotransferase domain-containing protein</fullName>
    </recommendedName>
</protein>
<dbReference type="AlphaFoldDB" id="A0A016U5C6"/>
<dbReference type="EMBL" id="JARK01001392">
    <property type="protein sequence ID" value="EYC10370.1"/>
    <property type="molecule type" value="Genomic_DNA"/>
</dbReference>
<dbReference type="Pfam" id="PF03567">
    <property type="entry name" value="Sulfotransfer_2"/>
    <property type="match status" value="1"/>
</dbReference>
<comment type="caution">
    <text evidence="2">The sequence shown here is derived from an EMBL/GenBank/DDBJ whole genome shotgun (WGS) entry which is preliminary data.</text>
</comment>
<evidence type="ECO:0008006" key="4">
    <source>
        <dbReference type="Google" id="ProtNLM"/>
    </source>
</evidence>
<evidence type="ECO:0000256" key="1">
    <source>
        <dbReference type="SAM" id="Phobius"/>
    </source>
</evidence>
<accession>A0A016U5C6</accession>
<organism evidence="2 3">
    <name type="scientific">Ancylostoma ceylanicum</name>
    <dbReference type="NCBI Taxonomy" id="53326"/>
    <lineage>
        <taxon>Eukaryota</taxon>
        <taxon>Metazoa</taxon>
        <taxon>Ecdysozoa</taxon>
        <taxon>Nematoda</taxon>
        <taxon>Chromadorea</taxon>
        <taxon>Rhabditida</taxon>
        <taxon>Rhabditina</taxon>
        <taxon>Rhabditomorpha</taxon>
        <taxon>Strongyloidea</taxon>
        <taxon>Ancylostomatidae</taxon>
        <taxon>Ancylostomatinae</taxon>
        <taxon>Ancylostoma</taxon>
    </lineage>
</organism>
<name>A0A016U5C6_9BILA</name>
<dbReference type="GO" id="GO:0050650">
    <property type="term" value="P:chondroitin sulfate proteoglycan biosynthetic process"/>
    <property type="evidence" value="ECO:0007669"/>
    <property type="project" value="InterPro"/>
</dbReference>
<gene>
    <name evidence="2" type="primary">Acey_s0056.g2711</name>
    <name evidence="2" type="ORF">Y032_0056g2711</name>
</gene>